<feature type="binding site" evidence="7">
    <location>
        <position position="307"/>
    </location>
    <ligand>
        <name>Fe cation</name>
        <dbReference type="ChEBI" id="CHEBI:24875"/>
    </ligand>
</feature>
<comment type="catalytic activity">
    <reaction evidence="6 7">
        <text>L-threonylcarbamoyladenylate + adenosine(37) in tRNA = N(6)-L-threonylcarbamoyladenosine(37) in tRNA + AMP + H(+)</text>
        <dbReference type="Rhea" id="RHEA:37059"/>
        <dbReference type="Rhea" id="RHEA-COMP:10162"/>
        <dbReference type="Rhea" id="RHEA-COMP:10163"/>
        <dbReference type="ChEBI" id="CHEBI:15378"/>
        <dbReference type="ChEBI" id="CHEBI:73682"/>
        <dbReference type="ChEBI" id="CHEBI:74411"/>
        <dbReference type="ChEBI" id="CHEBI:74418"/>
        <dbReference type="ChEBI" id="CHEBI:456215"/>
        <dbReference type="EC" id="2.3.1.234"/>
    </reaction>
</comment>
<proteinExistence type="inferred from homology"/>
<dbReference type="Gene3D" id="3.30.420.40">
    <property type="match status" value="2"/>
</dbReference>
<dbReference type="PANTHER" id="PTHR11735:SF6">
    <property type="entry name" value="TRNA N6-ADENOSINE THREONYLCARBAMOYLTRANSFERASE, MITOCHONDRIAL"/>
    <property type="match status" value="1"/>
</dbReference>
<dbReference type="HAMAP" id="MF_01445">
    <property type="entry name" value="TsaD"/>
    <property type="match status" value="1"/>
</dbReference>
<name>L7VJK7_9FLAO</name>
<organism evidence="9 10">
    <name type="scientific">Candidatus Uzinura diaspidicola str. ASNER</name>
    <dbReference type="NCBI Taxonomy" id="1133592"/>
    <lineage>
        <taxon>Bacteria</taxon>
        <taxon>Pseudomonadati</taxon>
        <taxon>Bacteroidota</taxon>
        <taxon>Flavobacteriia</taxon>
        <taxon>Flavobacteriales</taxon>
        <taxon>Candidatus Uzinura</taxon>
    </lineage>
</organism>
<dbReference type="NCBIfam" id="TIGR03723">
    <property type="entry name" value="T6A_TsaD_YgjD"/>
    <property type="match status" value="1"/>
</dbReference>
<keyword evidence="2 7" id="KW-0819">tRNA processing</keyword>
<dbReference type="InterPro" id="IPR017861">
    <property type="entry name" value="KAE1/TsaD"/>
</dbReference>
<dbReference type="KEGG" id="udi:ASNER_114"/>
<evidence type="ECO:0000256" key="4">
    <source>
        <dbReference type="ARBA" id="ARBA00023004"/>
    </source>
</evidence>
<evidence type="ECO:0000313" key="10">
    <source>
        <dbReference type="Proteomes" id="UP000011174"/>
    </source>
</evidence>
<dbReference type="EMBL" id="CP003263">
    <property type="protein sequence ID" value="AGC66879.1"/>
    <property type="molecule type" value="Genomic_DNA"/>
</dbReference>
<dbReference type="EC" id="2.3.1.234" evidence="7"/>
<feature type="binding site" evidence="7">
    <location>
        <position position="116"/>
    </location>
    <ligand>
        <name>Fe cation</name>
        <dbReference type="ChEBI" id="CHEBI:24875"/>
    </ligand>
</feature>
<dbReference type="CDD" id="cd24133">
    <property type="entry name" value="ASKHA_NBD_TsaD_bac"/>
    <property type="match status" value="1"/>
</dbReference>
<dbReference type="STRING" id="1133592.ASNER_114"/>
<dbReference type="HOGENOM" id="CLU_023208_0_2_10"/>
<dbReference type="PANTHER" id="PTHR11735">
    <property type="entry name" value="TRNA N6-ADENOSINE THREONYLCARBAMOYLTRANSFERASE"/>
    <property type="match status" value="1"/>
</dbReference>
<dbReference type="Pfam" id="PF00814">
    <property type="entry name" value="TsaD"/>
    <property type="match status" value="1"/>
</dbReference>
<dbReference type="GO" id="GO:0005737">
    <property type="term" value="C:cytoplasm"/>
    <property type="evidence" value="ECO:0007669"/>
    <property type="project" value="UniProtKB-SubCell"/>
</dbReference>
<dbReference type="SUPFAM" id="SSF53067">
    <property type="entry name" value="Actin-like ATPase domain"/>
    <property type="match status" value="1"/>
</dbReference>
<feature type="binding site" evidence="7">
    <location>
        <begin position="138"/>
        <end position="142"/>
    </location>
    <ligand>
        <name>substrate</name>
    </ligand>
</feature>
<evidence type="ECO:0000256" key="5">
    <source>
        <dbReference type="ARBA" id="ARBA00023315"/>
    </source>
</evidence>
<feature type="binding site" evidence="7">
    <location>
        <position position="188"/>
    </location>
    <ligand>
        <name>substrate</name>
    </ligand>
</feature>
<evidence type="ECO:0000256" key="2">
    <source>
        <dbReference type="ARBA" id="ARBA00022694"/>
    </source>
</evidence>
<feature type="binding site" evidence="7">
    <location>
        <position position="279"/>
    </location>
    <ligand>
        <name>substrate</name>
    </ligand>
</feature>
<comment type="subcellular location">
    <subcellularLocation>
        <location evidence="7">Cytoplasm</location>
    </subcellularLocation>
</comment>
<comment type="function">
    <text evidence="7">Required for the formation of a threonylcarbamoyl group on adenosine at position 37 (t(6)A37) in tRNAs that read codons beginning with adenine. Is involved in the transfer of the threonylcarbamoyl moiety of threonylcarbamoyl-AMP (TC-AMP) to the N6 group of A37, together with TsaE and TsaB. TsaD likely plays a direct catalytic role in this reaction.</text>
</comment>
<feature type="domain" description="Gcp-like" evidence="8">
    <location>
        <begin position="26"/>
        <end position="313"/>
    </location>
</feature>
<evidence type="ECO:0000256" key="3">
    <source>
        <dbReference type="ARBA" id="ARBA00022723"/>
    </source>
</evidence>
<dbReference type="PATRIC" id="fig|1133592.3.peg.99"/>
<keyword evidence="3 7" id="KW-0479">Metal-binding</keyword>
<dbReference type="AlphaFoldDB" id="L7VJK7"/>
<dbReference type="GO" id="GO:0002949">
    <property type="term" value="P:tRNA threonylcarbamoyladenosine modification"/>
    <property type="evidence" value="ECO:0007669"/>
    <property type="project" value="UniProtKB-UniRule"/>
</dbReference>
<evidence type="ECO:0000313" key="9">
    <source>
        <dbReference type="EMBL" id="AGC66879.1"/>
    </source>
</evidence>
<accession>L7VJK7</accession>
<protein>
    <recommendedName>
        <fullName evidence="7">tRNA N6-adenosine threonylcarbamoyltransferase</fullName>
        <ecNumber evidence="7">2.3.1.234</ecNumber>
    </recommendedName>
    <alternativeName>
        <fullName evidence="7">N6-L-threonylcarbamoyladenine synthase</fullName>
        <shortName evidence="7">t(6)A synthase</shortName>
    </alternativeName>
    <alternativeName>
        <fullName evidence="7">t(6)A37 threonylcarbamoyladenosine biosynthesis protein TsaD</fullName>
    </alternativeName>
    <alternativeName>
        <fullName evidence="7">tRNA threonylcarbamoyladenosine biosynthesis protein TsaD</fullName>
    </alternativeName>
</protein>
<feature type="binding site" evidence="7">
    <location>
        <position position="112"/>
    </location>
    <ligand>
        <name>Fe cation</name>
        <dbReference type="ChEBI" id="CHEBI:24875"/>
    </ligand>
</feature>
<sequence>MKKPILLAIESSCDDTAIAIVKGNSILSNIIGVQHIHNFYGGVNPEIASRYHQRDIVLLVHQAIFEANIVKKQIDAVAFTKGPGLIGSLLIGASFAKSLAIAWMIPIIGVHHIQAHILSHFIEIEGRSSPKFPFLCLTISGGHTQIILVENFFKMTILGQTIDDAVGEAFDKIAKIAGLPYPGGIWIDYYAKNGNPKKIFFSKPKIGGLDFSFSGLKTQFFSFIRKELKKDPKFIIHNLYDICASIQKSLIDLLFDKMLLAIRQTKIFSIALSGGVSSNSYVRTKFSKVASKKGLKLHLLPVEFATDNAAMIAVSAQIKYSSALFDNLDFVPGANCGWNL</sequence>
<dbReference type="InterPro" id="IPR022450">
    <property type="entry name" value="TsaD"/>
</dbReference>
<comment type="similarity">
    <text evidence="7">Belongs to the KAE1 / TsaD family.</text>
</comment>
<keyword evidence="9" id="KW-0378">Hydrolase</keyword>
<dbReference type="InterPro" id="IPR000905">
    <property type="entry name" value="Gcp-like_dom"/>
</dbReference>
<keyword evidence="7" id="KW-0963">Cytoplasm</keyword>
<feature type="binding site" evidence="7">
    <location>
        <position position="171"/>
    </location>
    <ligand>
        <name>substrate</name>
    </ligand>
</feature>
<feature type="binding site" evidence="7">
    <location>
        <position position="184"/>
    </location>
    <ligand>
        <name>substrate</name>
    </ligand>
</feature>
<dbReference type="GO" id="GO:0061711">
    <property type="term" value="F:tRNA N(6)-L-threonylcarbamoyladenine synthase activity"/>
    <property type="evidence" value="ECO:0007669"/>
    <property type="project" value="UniProtKB-EC"/>
</dbReference>
<evidence type="ECO:0000256" key="7">
    <source>
        <dbReference type="HAMAP-Rule" id="MF_01445"/>
    </source>
</evidence>
<dbReference type="GO" id="GO:0005506">
    <property type="term" value="F:iron ion binding"/>
    <property type="evidence" value="ECO:0007669"/>
    <property type="project" value="UniProtKB-UniRule"/>
</dbReference>
<evidence type="ECO:0000256" key="6">
    <source>
        <dbReference type="ARBA" id="ARBA00048117"/>
    </source>
</evidence>
<keyword evidence="10" id="KW-1185">Reference proteome</keyword>
<evidence type="ECO:0000259" key="8">
    <source>
        <dbReference type="Pfam" id="PF00814"/>
    </source>
</evidence>
<gene>
    <name evidence="7" type="primary">tsaD</name>
    <name evidence="9" type="ORF">ASNER_114</name>
</gene>
<dbReference type="FunFam" id="3.30.420.40:FF:000012">
    <property type="entry name" value="tRNA N6-adenosine threonylcarbamoyltransferase"/>
    <property type="match status" value="1"/>
</dbReference>
<dbReference type="GO" id="GO:0006508">
    <property type="term" value="P:proteolysis"/>
    <property type="evidence" value="ECO:0007669"/>
    <property type="project" value="UniProtKB-KW"/>
</dbReference>
<reference evidence="9 10" key="1">
    <citation type="journal article" date="2013" name="Environ. Microbiol.">
        <title>The nutrient supplying capabilities of Uzinura, an endosymbiont of armoured scale insects.</title>
        <authorList>
            <person name="Sabree Z.L."/>
            <person name="Huang C.Y."/>
            <person name="Okusu A."/>
            <person name="Moran N.A."/>
            <person name="Normark B.B."/>
        </authorList>
    </citation>
    <scope>NUCLEOTIDE SEQUENCE [LARGE SCALE GENOMIC DNA]</scope>
    <source>
        <strain evidence="9 10">ASNER</strain>
    </source>
</reference>
<keyword evidence="1 7" id="KW-0808">Transferase</keyword>
<keyword evidence="5 7" id="KW-0012">Acyltransferase</keyword>
<evidence type="ECO:0000256" key="1">
    <source>
        <dbReference type="ARBA" id="ARBA00022679"/>
    </source>
</evidence>
<keyword evidence="9" id="KW-0645">Protease</keyword>
<dbReference type="Proteomes" id="UP000011174">
    <property type="component" value="Chromosome"/>
</dbReference>
<dbReference type="NCBIfam" id="TIGR00329">
    <property type="entry name" value="gcp_kae1"/>
    <property type="match status" value="1"/>
</dbReference>
<dbReference type="InterPro" id="IPR043129">
    <property type="entry name" value="ATPase_NBD"/>
</dbReference>
<comment type="cofactor">
    <cofactor evidence="7">
        <name>Fe(2+)</name>
        <dbReference type="ChEBI" id="CHEBI:29033"/>
    </cofactor>
    <text evidence="7">Binds 1 Fe(2+) ion per subunit.</text>
</comment>
<dbReference type="GO" id="GO:0008233">
    <property type="term" value="F:peptidase activity"/>
    <property type="evidence" value="ECO:0007669"/>
    <property type="project" value="UniProtKB-KW"/>
</dbReference>
<keyword evidence="4 7" id="KW-0408">Iron</keyword>
<dbReference type="OrthoDB" id="9806197at2"/>
<dbReference type="PRINTS" id="PR00789">
    <property type="entry name" value="OSIALOPTASE"/>
</dbReference>